<reference evidence="3 4" key="1">
    <citation type="journal article" date="2016" name="Nat. Commun.">
        <title>Thousands of microbial genomes shed light on interconnected biogeochemical processes in an aquifer system.</title>
        <authorList>
            <person name="Anantharaman K."/>
            <person name="Brown C.T."/>
            <person name="Hug L.A."/>
            <person name="Sharon I."/>
            <person name="Castelle C.J."/>
            <person name="Probst A.J."/>
            <person name="Thomas B.C."/>
            <person name="Singh A."/>
            <person name="Wilkins M.J."/>
            <person name="Karaoz U."/>
            <person name="Brodie E.L."/>
            <person name="Williams K.H."/>
            <person name="Hubbard S.S."/>
            <person name="Banfield J.F."/>
        </authorList>
    </citation>
    <scope>NUCLEOTIDE SEQUENCE [LARGE SCALE GENOMIC DNA]</scope>
</reference>
<comment type="caution">
    <text evidence="3">The sequence shown here is derived from an EMBL/GenBank/DDBJ whole genome shotgun (WGS) entry which is preliminary data.</text>
</comment>
<dbReference type="EMBL" id="MGDE01000068">
    <property type="protein sequence ID" value="OGL46891.1"/>
    <property type="molecule type" value="Genomic_DNA"/>
</dbReference>
<evidence type="ECO:0000313" key="3">
    <source>
        <dbReference type="EMBL" id="OGL46891.1"/>
    </source>
</evidence>
<dbReference type="SMART" id="SM00506">
    <property type="entry name" value="A1pp"/>
    <property type="match status" value="1"/>
</dbReference>
<dbReference type="GO" id="GO:0140291">
    <property type="term" value="P:peptidyl-glutamate ADP-deribosylation"/>
    <property type="evidence" value="ECO:0007669"/>
    <property type="project" value="TreeGrafter"/>
</dbReference>
<dbReference type="SUPFAM" id="SSF52949">
    <property type="entry name" value="Macro domain-like"/>
    <property type="match status" value="1"/>
</dbReference>
<gene>
    <name evidence="3" type="ORF">A2W05_10370</name>
</gene>
<dbReference type="Proteomes" id="UP000178797">
    <property type="component" value="Unassembled WGS sequence"/>
</dbReference>
<dbReference type="Pfam" id="PF01661">
    <property type="entry name" value="Macro"/>
    <property type="match status" value="1"/>
</dbReference>
<dbReference type="Gene3D" id="3.40.220.10">
    <property type="entry name" value="Leucine Aminopeptidase, subunit E, domain 1"/>
    <property type="match status" value="1"/>
</dbReference>
<evidence type="ECO:0000313" key="4">
    <source>
        <dbReference type="Proteomes" id="UP000178797"/>
    </source>
</evidence>
<dbReference type="InterPro" id="IPR043472">
    <property type="entry name" value="Macro_dom-like"/>
</dbReference>
<dbReference type="PANTHER" id="PTHR12521:SF0">
    <property type="entry name" value="ADP-RIBOSE GLYCOHYDROLASE OARD1"/>
    <property type="match status" value="1"/>
</dbReference>
<comment type="catalytic activity">
    <reaction evidence="1">
        <text>an N-(ADP-alpha-D-ribosyl)-thymidine in DNA + H2O = a thymidine in DNA + ADP-D-ribose</text>
        <dbReference type="Rhea" id="RHEA:71655"/>
        <dbReference type="Rhea" id="RHEA-COMP:13556"/>
        <dbReference type="Rhea" id="RHEA-COMP:18051"/>
        <dbReference type="ChEBI" id="CHEBI:15377"/>
        <dbReference type="ChEBI" id="CHEBI:57967"/>
        <dbReference type="ChEBI" id="CHEBI:137386"/>
        <dbReference type="ChEBI" id="CHEBI:191199"/>
    </reaction>
    <physiologicalReaction direction="left-to-right" evidence="1">
        <dbReference type="Rhea" id="RHEA:71656"/>
    </physiologicalReaction>
</comment>
<feature type="domain" description="Macro" evidence="2">
    <location>
        <begin position="1"/>
        <end position="147"/>
    </location>
</feature>
<proteinExistence type="predicted"/>
<dbReference type="CDD" id="cd02901">
    <property type="entry name" value="Macro_Poa1p-like"/>
    <property type="match status" value="1"/>
</dbReference>
<accession>A0A1F7RZJ7</accession>
<evidence type="ECO:0000256" key="1">
    <source>
        <dbReference type="ARBA" id="ARBA00035885"/>
    </source>
</evidence>
<protein>
    <submittedName>
        <fullName evidence="3">Appr-1-p processing protein</fullName>
    </submittedName>
</protein>
<dbReference type="InterPro" id="IPR002589">
    <property type="entry name" value="Macro_dom"/>
</dbReference>
<sequence>MIKILVGDLFESKCQTIVNTVNTVGIMGKGVALEFKKRFPDMFKDYEKRCAEGKVKLGEPYLYKRLTPPWILNFPTKKHWRSVSNISDIARGLKYLEHHYKEWGITSIALPPLGCGHGQLEWKIVGPTLYRHMERLNIFVELYAPIGTPEEELAPEFLTKDVAQSVNAGTTTNNKIEPGFIAIVEVLSRIEKEPYHWPIGRTMFQKIAYFATELGLRTGLHYSRSSFGPFASDLKFKITKLVNNGLIKEEQLGRMFSVKIGPTYEDANKIYKKDIEDAQPIIEKLTDLFLRINTTHQAELAATVHFAALSIQKKLKDKPSETDVLNDVMEWKQRRKPSYDKAEVAKTIRNLASIGLLSVKPSNDLPVTEEVLA</sequence>
<name>A0A1F7RZJ7_9BACT</name>
<organism evidence="3 4">
    <name type="scientific">Candidatus Schekmanbacteria bacterium RBG_16_38_10</name>
    <dbReference type="NCBI Taxonomy" id="1817879"/>
    <lineage>
        <taxon>Bacteria</taxon>
        <taxon>Candidatus Schekmaniibacteriota</taxon>
    </lineage>
</organism>
<evidence type="ECO:0000259" key="2">
    <source>
        <dbReference type="PROSITE" id="PS51154"/>
    </source>
</evidence>
<dbReference type="PROSITE" id="PS51154">
    <property type="entry name" value="MACRO"/>
    <property type="match status" value="1"/>
</dbReference>
<dbReference type="PANTHER" id="PTHR12521">
    <property type="entry name" value="PROTEIN C6ORF130"/>
    <property type="match status" value="1"/>
</dbReference>
<dbReference type="InterPro" id="IPR050892">
    <property type="entry name" value="ADP-ribose_metab_enzymes"/>
</dbReference>
<dbReference type="AlphaFoldDB" id="A0A1F7RZJ7"/>